<dbReference type="EMBL" id="JAOZEV010000017">
    <property type="protein sequence ID" value="MCV9934130.1"/>
    <property type="molecule type" value="Genomic_DNA"/>
</dbReference>
<accession>A0A9X3HML8</accession>
<dbReference type="Proteomes" id="UP001151133">
    <property type="component" value="Unassembled WGS sequence"/>
</dbReference>
<reference evidence="1" key="1">
    <citation type="submission" date="2022-10" db="EMBL/GenBank/DDBJ databases">
        <title>Two novel species of Flavobacterium.</title>
        <authorList>
            <person name="Liu Q."/>
            <person name="Xin Y.-H."/>
        </authorList>
    </citation>
    <scope>NUCLEOTIDE SEQUENCE</scope>
    <source>
        <strain evidence="1">LS1R47</strain>
    </source>
</reference>
<dbReference type="AlphaFoldDB" id="A0A9X3HML8"/>
<comment type="caution">
    <text evidence="1">The sequence shown here is derived from an EMBL/GenBank/DDBJ whole genome shotgun (WGS) entry which is preliminary data.</text>
</comment>
<keyword evidence="2" id="KW-1185">Reference proteome</keyword>
<name>A0A9X3HML8_9FLAO</name>
<protein>
    <submittedName>
        <fullName evidence="1">Uncharacterized protein</fullName>
    </submittedName>
</protein>
<evidence type="ECO:0000313" key="1">
    <source>
        <dbReference type="EMBL" id="MCV9934130.1"/>
    </source>
</evidence>
<sequence>MMELKQVLVYDNQHGFSRFLKKEFGKKNDFKVYKKFNLINDFDTTKIDYSFVFFIMYTENDLSDFITIDKKQLPIVVCSLKRIFNKIDTNSELRFIDISKPKKELIHDFQFFLYE</sequence>
<organism evidence="1 2">
    <name type="scientific">Flavobacterium frigoritolerans</name>
    <dbReference type="NCBI Taxonomy" id="2987686"/>
    <lineage>
        <taxon>Bacteria</taxon>
        <taxon>Pseudomonadati</taxon>
        <taxon>Bacteroidota</taxon>
        <taxon>Flavobacteriia</taxon>
        <taxon>Flavobacteriales</taxon>
        <taxon>Flavobacteriaceae</taxon>
        <taxon>Flavobacterium</taxon>
    </lineage>
</organism>
<proteinExistence type="predicted"/>
<gene>
    <name evidence="1" type="ORF">OIU80_17750</name>
</gene>
<dbReference type="RefSeq" id="WP_264288320.1">
    <property type="nucleotide sequence ID" value="NZ_JAOZEV010000017.1"/>
</dbReference>
<evidence type="ECO:0000313" key="2">
    <source>
        <dbReference type="Proteomes" id="UP001151133"/>
    </source>
</evidence>